<keyword evidence="8" id="KW-1133">Transmembrane helix</keyword>
<evidence type="ECO:0000256" key="5">
    <source>
        <dbReference type="ARBA" id="ARBA00022679"/>
    </source>
</evidence>
<dbReference type="AlphaFoldDB" id="A0A7K4KLJ1"/>
<dbReference type="EC" id="2.4.1.17" evidence="3"/>
<keyword evidence="7 10" id="KW-0732">Signal</keyword>
<evidence type="ECO:0000256" key="8">
    <source>
        <dbReference type="ARBA" id="ARBA00022989"/>
    </source>
</evidence>
<comment type="subcellular location">
    <subcellularLocation>
        <location evidence="1">Membrane</location>
        <topology evidence="1">Single-pass membrane protein</topology>
    </subcellularLocation>
</comment>
<evidence type="ECO:0000256" key="4">
    <source>
        <dbReference type="ARBA" id="ARBA00022676"/>
    </source>
</evidence>
<proteinExistence type="inferred from homology"/>
<feature type="chain" id="PRO_5029651976" description="glucuronosyltransferase" evidence="10">
    <location>
        <begin position="19"/>
        <end position="278"/>
    </location>
</feature>
<dbReference type="SUPFAM" id="SSF53756">
    <property type="entry name" value="UDP-Glycosyltransferase/glycogen phosphorylase"/>
    <property type="match status" value="1"/>
</dbReference>
<dbReference type="PANTHER" id="PTHR48043:SF161">
    <property type="entry name" value="UDP GLUCURONOSYLTRANSFERASE FAMILY 1 MEMBER A1"/>
    <property type="match status" value="1"/>
</dbReference>
<keyword evidence="9" id="KW-0325">Glycoprotein</keyword>
<evidence type="ECO:0000256" key="7">
    <source>
        <dbReference type="ARBA" id="ARBA00022729"/>
    </source>
</evidence>
<dbReference type="Gene3D" id="3.40.50.2000">
    <property type="entry name" value="Glycogen Phosphorylase B"/>
    <property type="match status" value="1"/>
</dbReference>
<gene>
    <name evidence="11" type="primary">Ugt1a1_4</name>
    <name evidence="11" type="ORF">CRYSOU_R10615</name>
</gene>
<dbReference type="EMBL" id="VWPX01013826">
    <property type="protein sequence ID" value="NWI17042.1"/>
    <property type="molecule type" value="Genomic_DNA"/>
</dbReference>
<dbReference type="OrthoDB" id="5835829at2759"/>
<keyword evidence="5 11" id="KW-0808">Transferase</keyword>
<evidence type="ECO:0000256" key="2">
    <source>
        <dbReference type="ARBA" id="ARBA00009995"/>
    </source>
</evidence>
<feature type="non-terminal residue" evidence="11">
    <location>
        <position position="278"/>
    </location>
</feature>
<organism evidence="11 12">
    <name type="scientific">Crypturellus soui</name>
    <dbReference type="NCBI Taxonomy" id="458187"/>
    <lineage>
        <taxon>Eukaryota</taxon>
        <taxon>Metazoa</taxon>
        <taxon>Chordata</taxon>
        <taxon>Craniata</taxon>
        <taxon>Vertebrata</taxon>
        <taxon>Euteleostomi</taxon>
        <taxon>Archelosauria</taxon>
        <taxon>Archosauria</taxon>
        <taxon>Dinosauria</taxon>
        <taxon>Saurischia</taxon>
        <taxon>Theropoda</taxon>
        <taxon>Coelurosauria</taxon>
        <taxon>Aves</taxon>
        <taxon>Palaeognathae</taxon>
        <taxon>Tinamiformes</taxon>
        <taxon>Tinamidae</taxon>
        <taxon>Crypturellus</taxon>
    </lineage>
</organism>
<dbReference type="GO" id="GO:0016020">
    <property type="term" value="C:membrane"/>
    <property type="evidence" value="ECO:0007669"/>
    <property type="project" value="UniProtKB-SubCell"/>
</dbReference>
<evidence type="ECO:0000313" key="12">
    <source>
        <dbReference type="Proteomes" id="UP000545332"/>
    </source>
</evidence>
<dbReference type="Proteomes" id="UP000545332">
    <property type="component" value="Unassembled WGS sequence"/>
</dbReference>
<evidence type="ECO:0000256" key="1">
    <source>
        <dbReference type="ARBA" id="ARBA00004167"/>
    </source>
</evidence>
<comment type="similarity">
    <text evidence="2">Belongs to the UDP-glycosyltransferase family.</text>
</comment>
<keyword evidence="4" id="KW-0328">Glycosyltransferase</keyword>
<dbReference type="FunFam" id="3.40.50.2000:FF:000066">
    <property type="entry name" value="UDP-glucuronosyltransferase 1-1"/>
    <property type="match status" value="1"/>
</dbReference>
<dbReference type="GO" id="GO:0015020">
    <property type="term" value="F:glucuronosyltransferase activity"/>
    <property type="evidence" value="ECO:0007669"/>
    <property type="project" value="UniProtKB-EC"/>
</dbReference>
<evidence type="ECO:0000256" key="9">
    <source>
        <dbReference type="ARBA" id="ARBA00023180"/>
    </source>
</evidence>
<keyword evidence="12" id="KW-1185">Reference proteome</keyword>
<evidence type="ECO:0000256" key="3">
    <source>
        <dbReference type="ARBA" id="ARBA00012544"/>
    </source>
</evidence>
<feature type="non-terminal residue" evidence="11">
    <location>
        <position position="1"/>
    </location>
</feature>
<name>A0A7K4KLJ1_9AVES</name>
<accession>A0A7K4KLJ1</accession>
<feature type="signal peptide" evidence="10">
    <location>
        <begin position="1"/>
        <end position="18"/>
    </location>
</feature>
<comment type="caution">
    <text evidence="11">The sequence shown here is derived from an EMBL/GenBank/DDBJ whole genome shotgun (WGS) entry which is preliminary data.</text>
</comment>
<keyword evidence="8" id="KW-0472">Membrane</keyword>
<reference evidence="11 12" key="1">
    <citation type="submission" date="2019-09" db="EMBL/GenBank/DDBJ databases">
        <title>Bird 10,000 Genomes (B10K) Project - Family phase.</title>
        <authorList>
            <person name="Zhang G."/>
        </authorList>
    </citation>
    <scope>NUCLEOTIDE SEQUENCE [LARGE SCALE GENOMIC DNA]</scope>
    <source>
        <strain evidence="11">B10K-MSB-42743</strain>
        <tissue evidence="11">Heart</tissue>
    </source>
</reference>
<evidence type="ECO:0000256" key="10">
    <source>
        <dbReference type="SAM" id="SignalP"/>
    </source>
</evidence>
<dbReference type="PANTHER" id="PTHR48043">
    <property type="entry name" value="EG:EG0003.4 PROTEIN-RELATED"/>
    <property type="match status" value="1"/>
</dbReference>
<protein>
    <recommendedName>
        <fullName evidence="3">glucuronosyltransferase</fullName>
        <ecNumber evidence="3">2.4.1.17</ecNumber>
    </recommendedName>
</protein>
<keyword evidence="6" id="KW-0812">Transmembrane</keyword>
<evidence type="ECO:0000313" key="11">
    <source>
        <dbReference type="EMBL" id="NWI17042.1"/>
    </source>
</evidence>
<dbReference type="InterPro" id="IPR050271">
    <property type="entry name" value="UDP-glycosyltransferase"/>
</dbReference>
<dbReference type="Pfam" id="PF00201">
    <property type="entry name" value="UDPGT"/>
    <property type="match status" value="1"/>
</dbReference>
<evidence type="ECO:0000256" key="6">
    <source>
        <dbReference type="ARBA" id="ARBA00022692"/>
    </source>
</evidence>
<dbReference type="InterPro" id="IPR002213">
    <property type="entry name" value="UDP_glucos_trans"/>
</dbReference>
<sequence length="278" mass="31523">HPQLLLLLLLSGLPLAAGGKLLVVPVDGSHWLSMREVLEPLGQKGHEIVVVAPEASVHIKPSEHLNMKTYPVPFTKEELHGHFSSLSQQAFEKGSLLERYFKMYKTIKRGSALFLSTCTHLLFNKELVRYLEESQFDAVFTDPFLPCGQILAEHLSVPSVFFLRAIPCGLEFQATQCPNPPSYVPRMFAGTADRMNFLQRVKNLLFYFFNIYLCNFVYDPYAKVATEFLERDVSVPELLSHASIWLMRLDFAFEYPRPVMPNIIIIGGVNCASKKLSQ</sequence>